<gene>
    <name evidence="7" type="ORF">PVAND_002484</name>
</gene>
<dbReference type="FunFam" id="3.40.50.1820:FF:000076">
    <property type="entry name" value="phospholipase A1"/>
    <property type="match status" value="1"/>
</dbReference>
<protein>
    <recommendedName>
        <fullName evidence="6">Lipase domain-containing protein</fullName>
    </recommendedName>
</protein>
<dbReference type="InterPro" id="IPR013818">
    <property type="entry name" value="Lipase"/>
</dbReference>
<evidence type="ECO:0000256" key="5">
    <source>
        <dbReference type="SAM" id="SignalP"/>
    </source>
</evidence>
<evidence type="ECO:0000256" key="3">
    <source>
        <dbReference type="ARBA" id="ARBA00022525"/>
    </source>
</evidence>
<dbReference type="GO" id="GO:0017171">
    <property type="term" value="F:serine hydrolase activity"/>
    <property type="evidence" value="ECO:0007669"/>
    <property type="project" value="TreeGrafter"/>
</dbReference>
<dbReference type="PANTHER" id="PTHR11610">
    <property type="entry name" value="LIPASE"/>
    <property type="match status" value="1"/>
</dbReference>
<reference evidence="7" key="1">
    <citation type="submission" date="2021-03" db="EMBL/GenBank/DDBJ databases">
        <title>Chromosome level genome of the anhydrobiotic midge Polypedilum vanderplanki.</title>
        <authorList>
            <person name="Yoshida Y."/>
            <person name="Kikawada T."/>
            <person name="Gusev O."/>
        </authorList>
    </citation>
    <scope>NUCLEOTIDE SEQUENCE</scope>
    <source>
        <strain evidence="7">NIAS01</strain>
        <tissue evidence="7">Whole body or cell culture</tissue>
    </source>
</reference>
<accession>A0A9J6BRC2</accession>
<keyword evidence="3" id="KW-0964">Secreted</keyword>
<comment type="caution">
    <text evidence="7">The sequence shown here is derived from an EMBL/GenBank/DDBJ whole genome shotgun (WGS) entry which is preliminary data.</text>
</comment>
<sequence length="314" mass="35519">MKTFLIIFVIFQVFLSVNSVEYDKKFFLNILSRRGAGNVRFFLFTRRNVYAGQEIPLGDVLTLQRSNLNASFPVKFLIHGWRGDMDTEFNERATIEFLIKDNINVIRVDWSEGADTINYFTAANRVPEIGRQLGRFIDFLHINNFLDFNNVTIIGFSLGAQVAGHAGKNVARGKVNKIIGLDPAGPVFNSKDADGRLDYTDANYVEVIHTNMGFTGMNKLIGHTDFIANSGTHQPGCIDPSCSHHRATKFYIESINMNPFWARQCVNFTKAMRENCTGEFVRMGDPANPERNLRGIFSFQTNKSPPFSRVIPEI</sequence>
<dbReference type="Gene3D" id="3.40.50.1820">
    <property type="entry name" value="alpha/beta hydrolase"/>
    <property type="match status" value="1"/>
</dbReference>
<dbReference type="GO" id="GO:0016042">
    <property type="term" value="P:lipid catabolic process"/>
    <property type="evidence" value="ECO:0007669"/>
    <property type="project" value="TreeGrafter"/>
</dbReference>
<name>A0A9J6BRC2_POLVA</name>
<dbReference type="PRINTS" id="PR00821">
    <property type="entry name" value="TAGLIPASE"/>
</dbReference>
<comment type="subcellular location">
    <subcellularLocation>
        <location evidence="1">Secreted</location>
    </subcellularLocation>
</comment>
<evidence type="ECO:0000313" key="8">
    <source>
        <dbReference type="Proteomes" id="UP001107558"/>
    </source>
</evidence>
<dbReference type="GO" id="GO:0005615">
    <property type="term" value="C:extracellular space"/>
    <property type="evidence" value="ECO:0007669"/>
    <property type="project" value="TreeGrafter"/>
</dbReference>
<dbReference type="InterPro" id="IPR029058">
    <property type="entry name" value="AB_hydrolase_fold"/>
</dbReference>
<dbReference type="Proteomes" id="UP001107558">
    <property type="component" value="Chromosome 3"/>
</dbReference>
<feature type="domain" description="Lipase" evidence="6">
    <location>
        <begin position="36"/>
        <end position="278"/>
    </location>
</feature>
<dbReference type="AlphaFoldDB" id="A0A9J6BRC2"/>
<dbReference type="OrthoDB" id="199913at2759"/>
<feature type="signal peptide" evidence="5">
    <location>
        <begin position="1"/>
        <end position="19"/>
    </location>
</feature>
<proteinExistence type="inferred from homology"/>
<keyword evidence="5" id="KW-0732">Signal</keyword>
<evidence type="ECO:0000256" key="2">
    <source>
        <dbReference type="ARBA" id="ARBA00010701"/>
    </source>
</evidence>
<dbReference type="EMBL" id="JADBJN010000003">
    <property type="protein sequence ID" value="KAG5672351.1"/>
    <property type="molecule type" value="Genomic_DNA"/>
</dbReference>
<evidence type="ECO:0000256" key="1">
    <source>
        <dbReference type="ARBA" id="ARBA00004613"/>
    </source>
</evidence>
<keyword evidence="8" id="KW-1185">Reference proteome</keyword>
<dbReference type="GO" id="GO:0016298">
    <property type="term" value="F:lipase activity"/>
    <property type="evidence" value="ECO:0007669"/>
    <property type="project" value="InterPro"/>
</dbReference>
<dbReference type="PANTHER" id="PTHR11610:SF150">
    <property type="entry name" value="FI01825P-RELATED"/>
    <property type="match status" value="1"/>
</dbReference>
<feature type="chain" id="PRO_5039913861" description="Lipase domain-containing protein" evidence="5">
    <location>
        <begin position="20"/>
        <end position="314"/>
    </location>
</feature>
<evidence type="ECO:0000313" key="7">
    <source>
        <dbReference type="EMBL" id="KAG5672351.1"/>
    </source>
</evidence>
<organism evidence="7 8">
    <name type="scientific">Polypedilum vanderplanki</name>
    <name type="common">Sleeping chironomid midge</name>
    <dbReference type="NCBI Taxonomy" id="319348"/>
    <lineage>
        <taxon>Eukaryota</taxon>
        <taxon>Metazoa</taxon>
        <taxon>Ecdysozoa</taxon>
        <taxon>Arthropoda</taxon>
        <taxon>Hexapoda</taxon>
        <taxon>Insecta</taxon>
        <taxon>Pterygota</taxon>
        <taxon>Neoptera</taxon>
        <taxon>Endopterygota</taxon>
        <taxon>Diptera</taxon>
        <taxon>Nematocera</taxon>
        <taxon>Chironomoidea</taxon>
        <taxon>Chironomidae</taxon>
        <taxon>Chironominae</taxon>
        <taxon>Polypedilum</taxon>
        <taxon>Polypedilum</taxon>
    </lineage>
</organism>
<dbReference type="InterPro" id="IPR033906">
    <property type="entry name" value="Lipase_N"/>
</dbReference>
<evidence type="ECO:0000256" key="4">
    <source>
        <dbReference type="RuleBase" id="RU004262"/>
    </source>
</evidence>
<dbReference type="InterPro" id="IPR000734">
    <property type="entry name" value="TAG_lipase"/>
</dbReference>
<dbReference type="CDD" id="cd00707">
    <property type="entry name" value="Pancreat_lipase_like"/>
    <property type="match status" value="1"/>
</dbReference>
<comment type="similarity">
    <text evidence="2 4">Belongs to the AB hydrolase superfamily. Lipase family.</text>
</comment>
<dbReference type="Pfam" id="PF00151">
    <property type="entry name" value="Lipase"/>
    <property type="match status" value="1"/>
</dbReference>
<dbReference type="SUPFAM" id="SSF53474">
    <property type="entry name" value="alpha/beta-Hydrolases"/>
    <property type="match status" value="1"/>
</dbReference>
<evidence type="ECO:0000259" key="6">
    <source>
        <dbReference type="Pfam" id="PF00151"/>
    </source>
</evidence>